<dbReference type="GO" id="GO:0015889">
    <property type="term" value="P:cobalamin transport"/>
    <property type="evidence" value="ECO:0007669"/>
    <property type="project" value="TreeGrafter"/>
</dbReference>
<keyword evidence="4 10" id="KW-0812">Transmembrane</keyword>
<keyword evidence="6" id="KW-0406">Ion transport</keyword>
<evidence type="ECO:0000256" key="11">
    <source>
        <dbReference type="RuleBase" id="RU003357"/>
    </source>
</evidence>
<evidence type="ECO:0000256" key="10">
    <source>
        <dbReference type="PROSITE-ProRule" id="PRU01360"/>
    </source>
</evidence>
<comment type="subcellular location">
    <subcellularLocation>
        <location evidence="1 10">Cell outer membrane</location>
        <topology evidence="1 10">Multi-pass membrane protein</topology>
    </subcellularLocation>
</comment>
<evidence type="ECO:0000256" key="8">
    <source>
        <dbReference type="ARBA" id="ARBA00023136"/>
    </source>
</evidence>
<keyword evidence="7 11" id="KW-0798">TonB box</keyword>
<evidence type="ECO:0000256" key="4">
    <source>
        <dbReference type="ARBA" id="ARBA00022692"/>
    </source>
</evidence>
<keyword evidence="3 10" id="KW-1134">Transmembrane beta strand</keyword>
<evidence type="ECO:0000313" key="15">
    <source>
        <dbReference type="EMBL" id="NML93143.1"/>
    </source>
</evidence>
<dbReference type="Pfam" id="PF00593">
    <property type="entry name" value="TonB_dep_Rec_b-barrel"/>
    <property type="match status" value="1"/>
</dbReference>
<evidence type="ECO:0000259" key="13">
    <source>
        <dbReference type="Pfam" id="PF00593"/>
    </source>
</evidence>
<keyword evidence="2 10" id="KW-0813">Transport</keyword>
<evidence type="ECO:0000256" key="1">
    <source>
        <dbReference type="ARBA" id="ARBA00004571"/>
    </source>
</evidence>
<keyword evidence="8 10" id="KW-0472">Membrane</keyword>
<dbReference type="EMBL" id="JABBGM010000002">
    <property type="protein sequence ID" value="NML93143.1"/>
    <property type="molecule type" value="Genomic_DNA"/>
</dbReference>
<dbReference type="InterPro" id="IPR036942">
    <property type="entry name" value="Beta-barrel_TonB_sf"/>
</dbReference>
<evidence type="ECO:0000256" key="3">
    <source>
        <dbReference type="ARBA" id="ARBA00022452"/>
    </source>
</evidence>
<dbReference type="InterPro" id="IPR037066">
    <property type="entry name" value="Plug_dom_sf"/>
</dbReference>
<evidence type="ECO:0000256" key="12">
    <source>
        <dbReference type="SAM" id="SignalP"/>
    </source>
</evidence>
<proteinExistence type="inferred from homology"/>
<comment type="similarity">
    <text evidence="10 11">Belongs to the TonB-dependent receptor family.</text>
</comment>
<dbReference type="Pfam" id="PF07715">
    <property type="entry name" value="Plug"/>
    <property type="match status" value="1"/>
</dbReference>
<keyword evidence="16" id="KW-1185">Reference proteome</keyword>
<evidence type="ECO:0000256" key="6">
    <source>
        <dbReference type="ARBA" id="ARBA00023065"/>
    </source>
</evidence>
<keyword evidence="15" id="KW-0675">Receptor</keyword>
<dbReference type="GO" id="GO:0009279">
    <property type="term" value="C:cell outer membrane"/>
    <property type="evidence" value="ECO:0007669"/>
    <property type="project" value="UniProtKB-SubCell"/>
</dbReference>
<reference evidence="15 16" key="1">
    <citation type="submission" date="2020-04" db="EMBL/GenBank/DDBJ databases">
        <title>Novosphingobium sp. TW-4 isolated from soil.</title>
        <authorList>
            <person name="Dahal R.H."/>
            <person name="Chaudhary D.K."/>
        </authorList>
    </citation>
    <scope>NUCLEOTIDE SEQUENCE [LARGE SCALE GENOMIC DNA]</scope>
    <source>
        <strain evidence="15 16">TW-4</strain>
    </source>
</reference>
<evidence type="ECO:0000256" key="2">
    <source>
        <dbReference type="ARBA" id="ARBA00022448"/>
    </source>
</evidence>
<dbReference type="RefSeq" id="WP_169492401.1">
    <property type="nucleotide sequence ID" value="NZ_JABBGM010000002.1"/>
</dbReference>
<protein>
    <submittedName>
        <fullName evidence="15">TonB-dependent receptor</fullName>
    </submittedName>
</protein>
<feature type="chain" id="PRO_5030928477" evidence="12">
    <location>
        <begin position="22"/>
        <end position="640"/>
    </location>
</feature>
<dbReference type="PANTHER" id="PTHR30069:SF53">
    <property type="entry name" value="COLICIN I RECEPTOR-RELATED"/>
    <property type="match status" value="1"/>
</dbReference>
<dbReference type="Proteomes" id="UP000583556">
    <property type="component" value="Unassembled WGS sequence"/>
</dbReference>
<organism evidence="15 16">
    <name type="scientific">Novosphingobium olei</name>
    <dbReference type="NCBI Taxonomy" id="2728851"/>
    <lineage>
        <taxon>Bacteria</taxon>
        <taxon>Pseudomonadati</taxon>
        <taxon>Pseudomonadota</taxon>
        <taxon>Alphaproteobacteria</taxon>
        <taxon>Sphingomonadales</taxon>
        <taxon>Sphingomonadaceae</taxon>
        <taxon>Novosphingobium</taxon>
    </lineage>
</organism>
<name>A0A7Y0G9K3_9SPHN</name>
<gene>
    <name evidence="15" type="ORF">HHL27_05605</name>
</gene>
<dbReference type="InterPro" id="IPR012910">
    <property type="entry name" value="Plug_dom"/>
</dbReference>
<feature type="signal peptide" evidence="12">
    <location>
        <begin position="1"/>
        <end position="21"/>
    </location>
</feature>
<sequence length="640" mass="68857">MRSSFIALSCALALTAQVARAEEEAAPITVPITVLATGSETAIDQTGQAIGVLTAEDLQRLQGPDLVRVVEHLPGVAFARTGGPGSQTSLFVRGANSEHVLVLVDGVRLNDVSSPKGANDFATLQTGGLGSVELLRGSNSVIWGSEAIGGVLAVTSRELNGVEANAEGGTHASFSGNAVAGISNARGALTLNGGYDRTDGVSAARSGTEAEGYEQWRVGGTGRFEVVPGLSVVATARYARSHSDMDGYAPPLYTFGDTLEYQITRQFTARGGLRYRSTLLDLDAGYAFSDTRRDTYDGGAGDILEYGYAGRSQRAELTGRLRLPEHFALDFGADSERQTLPREGSASPRSRLNSVHALLGWYGDRAELAAGLRYDDHNQYGDAWTFGANASVRLAANLRLRASYGEGFRAPTLFELYDPTYGNVAYQSLGIDPLRPERSRSYDAGLEWGSRDRVFAAISVFRRDTRNLIEFFSCYGVSTPACDAANIAGFGFGGIYYNASRARAEGVELEWSAKPSANLAVGMNATFLRARDRSKGTFTYDKDLPRRPFATVTGSIDWKTPLTGLSLGADLRFRSESFNDRANATKLEGGMITDLRASYAILPSLELYGRVENLFDAYVPTVADYNTWGRAAFAGVRVRY</sequence>
<evidence type="ECO:0000259" key="14">
    <source>
        <dbReference type="Pfam" id="PF07715"/>
    </source>
</evidence>
<dbReference type="CDD" id="cd01347">
    <property type="entry name" value="ligand_gated_channel"/>
    <property type="match status" value="1"/>
</dbReference>
<dbReference type="Gene3D" id="2.40.170.20">
    <property type="entry name" value="TonB-dependent receptor, beta-barrel domain"/>
    <property type="match status" value="1"/>
</dbReference>
<evidence type="ECO:0000313" key="16">
    <source>
        <dbReference type="Proteomes" id="UP000583556"/>
    </source>
</evidence>
<dbReference type="Gene3D" id="2.170.130.10">
    <property type="entry name" value="TonB-dependent receptor, plug domain"/>
    <property type="match status" value="1"/>
</dbReference>
<evidence type="ECO:0000256" key="9">
    <source>
        <dbReference type="ARBA" id="ARBA00023237"/>
    </source>
</evidence>
<feature type="domain" description="TonB-dependent receptor plug" evidence="14">
    <location>
        <begin position="44"/>
        <end position="151"/>
    </location>
</feature>
<feature type="domain" description="TonB-dependent receptor-like beta-barrel" evidence="13">
    <location>
        <begin position="212"/>
        <end position="614"/>
    </location>
</feature>
<dbReference type="PROSITE" id="PS52016">
    <property type="entry name" value="TONB_DEPENDENT_REC_3"/>
    <property type="match status" value="1"/>
</dbReference>
<keyword evidence="9 10" id="KW-0998">Cell outer membrane</keyword>
<evidence type="ECO:0000256" key="7">
    <source>
        <dbReference type="ARBA" id="ARBA00023077"/>
    </source>
</evidence>
<dbReference type="PANTHER" id="PTHR30069">
    <property type="entry name" value="TONB-DEPENDENT OUTER MEMBRANE RECEPTOR"/>
    <property type="match status" value="1"/>
</dbReference>
<keyword evidence="5 12" id="KW-0732">Signal</keyword>
<dbReference type="SUPFAM" id="SSF56935">
    <property type="entry name" value="Porins"/>
    <property type="match status" value="1"/>
</dbReference>
<dbReference type="AlphaFoldDB" id="A0A7Y0G9K3"/>
<accession>A0A7Y0G9K3</accession>
<dbReference type="InterPro" id="IPR039426">
    <property type="entry name" value="TonB-dep_rcpt-like"/>
</dbReference>
<dbReference type="GO" id="GO:0006811">
    <property type="term" value="P:monoatomic ion transport"/>
    <property type="evidence" value="ECO:0007669"/>
    <property type="project" value="UniProtKB-KW"/>
</dbReference>
<evidence type="ECO:0000256" key="5">
    <source>
        <dbReference type="ARBA" id="ARBA00022729"/>
    </source>
</evidence>
<comment type="caution">
    <text evidence="15">The sequence shown here is derived from an EMBL/GenBank/DDBJ whole genome shotgun (WGS) entry which is preliminary data.</text>
</comment>
<dbReference type="InterPro" id="IPR000531">
    <property type="entry name" value="Beta-barrel_TonB"/>
</dbReference>